<evidence type="ECO:0000313" key="3">
    <source>
        <dbReference type="EMBL" id="AFL80245.1"/>
    </source>
</evidence>
<dbReference type="InterPro" id="IPR036058">
    <property type="entry name" value="Kazal_dom_sf"/>
</dbReference>
<organism evidence="3 4">
    <name type="scientific">Aequorivita sublithincola (strain DSM 14238 / LMG 21431 / ACAM 643 / 9-3)</name>
    <dbReference type="NCBI Taxonomy" id="746697"/>
    <lineage>
        <taxon>Bacteria</taxon>
        <taxon>Pseudomonadati</taxon>
        <taxon>Bacteroidota</taxon>
        <taxon>Flavobacteriia</taxon>
        <taxon>Flavobacteriales</taxon>
        <taxon>Flavobacteriaceae</taxon>
        <taxon>Aequorivita</taxon>
    </lineage>
</organism>
<evidence type="ECO:0000259" key="2">
    <source>
        <dbReference type="PROSITE" id="PS51465"/>
    </source>
</evidence>
<dbReference type="HOGENOM" id="CLU_186051_0_0_10"/>
<dbReference type="STRING" id="746697.Aeqsu_0737"/>
<reference evidence="3 4" key="1">
    <citation type="submission" date="2012-06" db="EMBL/GenBank/DDBJ databases">
        <title>The complete genome of Aequorivita sublithincola DSM 14238.</title>
        <authorList>
            <consortium name="US DOE Joint Genome Institute (JGI-PGF)"/>
            <person name="Lucas S."/>
            <person name="Copeland A."/>
            <person name="Lapidus A."/>
            <person name="Goodwin L."/>
            <person name="Pitluck S."/>
            <person name="Peters L."/>
            <person name="Munk A.C.C."/>
            <person name="Kyrpides N."/>
            <person name="Mavromatis K."/>
            <person name="Pagani I."/>
            <person name="Ivanova N."/>
            <person name="Ovchinnikova G."/>
            <person name="Zeytun A."/>
            <person name="Detter J.C."/>
            <person name="Han C."/>
            <person name="Land M."/>
            <person name="Hauser L."/>
            <person name="Markowitz V."/>
            <person name="Cheng J.-F."/>
            <person name="Hugenholtz P."/>
            <person name="Woyke T."/>
            <person name="Wu D."/>
            <person name="Tindall B."/>
            <person name="Faehnrich R."/>
            <person name="Brambilla E."/>
            <person name="Klenk H.-P."/>
            <person name="Eisen J.A."/>
        </authorList>
    </citation>
    <scope>NUCLEOTIDE SEQUENCE [LARGE SCALE GENOMIC DNA]</scope>
    <source>
        <strain evidence="4">DSM 14238 / LMG 21431 / ACAM 643 / 9-3</strain>
    </source>
</reference>
<dbReference type="SMART" id="SM00280">
    <property type="entry name" value="KAZAL"/>
    <property type="match status" value="1"/>
</dbReference>
<dbReference type="AlphaFoldDB" id="I3YTC7"/>
<dbReference type="eggNOG" id="ENOG5030WE3">
    <property type="taxonomic scope" value="Bacteria"/>
</dbReference>
<dbReference type="PROSITE" id="PS51257">
    <property type="entry name" value="PROKAR_LIPOPROTEIN"/>
    <property type="match status" value="1"/>
</dbReference>
<proteinExistence type="predicted"/>
<sequence length="81" mass="8304">MKTTNTSSSLFTAVLLMGLMALSSCGAGKTLACIDKSKISDGPCTLQYDPVCGCDGKTYGNACMAEHAGLTSWASGECAKK</sequence>
<dbReference type="PROSITE" id="PS51465">
    <property type="entry name" value="KAZAL_2"/>
    <property type="match status" value="1"/>
</dbReference>
<feature type="chain" id="PRO_5003684062" evidence="1">
    <location>
        <begin position="27"/>
        <end position="81"/>
    </location>
</feature>
<dbReference type="EMBL" id="CP003280">
    <property type="protein sequence ID" value="AFL80245.1"/>
    <property type="molecule type" value="Genomic_DNA"/>
</dbReference>
<protein>
    <submittedName>
        <fullName evidence="3">Kazal-type serine protease inhibitor family protein</fullName>
    </submittedName>
</protein>
<name>I3YTC7_AEQSU</name>
<keyword evidence="4" id="KW-1185">Reference proteome</keyword>
<evidence type="ECO:0000313" key="4">
    <source>
        <dbReference type="Proteomes" id="UP000006049"/>
    </source>
</evidence>
<dbReference type="InterPro" id="IPR002350">
    <property type="entry name" value="Kazal_dom"/>
</dbReference>
<dbReference type="Gene3D" id="3.30.60.30">
    <property type="match status" value="1"/>
</dbReference>
<dbReference type="PATRIC" id="fig|746697.3.peg.737"/>
<feature type="signal peptide" evidence="1">
    <location>
        <begin position="1"/>
        <end position="26"/>
    </location>
</feature>
<dbReference type="Proteomes" id="UP000006049">
    <property type="component" value="Chromosome"/>
</dbReference>
<evidence type="ECO:0000256" key="1">
    <source>
        <dbReference type="SAM" id="SignalP"/>
    </source>
</evidence>
<accession>I3YTC7</accession>
<gene>
    <name evidence="3" type="ordered locus">Aeqsu_0737</name>
</gene>
<keyword evidence="1" id="KW-0732">Signal</keyword>
<dbReference type="RefSeq" id="WP_014781503.1">
    <property type="nucleotide sequence ID" value="NC_018013.1"/>
</dbReference>
<dbReference type="Pfam" id="PF00050">
    <property type="entry name" value="Kazal_1"/>
    <property type="match status" value="1"/>
</dbReference>
<dbReference type="CDD" id="cd00104">
    <property type="entry name" value="KAZAL_FS"/>
    <property type="match status" value="1"/>
</dbReference>
<feature type="domain" description="Kazal-like" evidence="2">
    <location>
        <begin position="27"/>
        <end position="80"/>
    </location>
</feature>
<dbReference type="KEGG" id="asl:Aeqsu_0737"/>
<dbReference type="SUPFAM" id="SSF100895">
    <property type="entry name" value="Kazal-type serine protease inhibitors"/>
    <property type="match status" value="1"/>
</dbReference>